<feature type="transmembrane region" description="Helical" evidence="1">
    <location>
        <begin position="49"/>
        <end position="75"/>
    </location>
</feature>
<reference evidence="3 4" key="1">
    <citation type="submission" date="2024-12" db="EMBL/GenBank/DDBJ databases">
        <authorList>
            <person name="Lee Y."/>
        </authorList>
    </citation>
    <scope>NUCLEOTIDE SEQUENCE [LARGE SCALE GENOMIC DNA]</scope>
    <source>
        <strain evidence="3 4">03SUJ4</strain>
    </source>
</reference>
<dbReference type="GO" id="GO:0016746">
    <property type="term" value="F:acyltransferase activity"/>
    <property type="evidence" value="ECO:0007669"/>
    <property type="project" value="UniProtKB-KW"/>
</dbReference>
<keyword evidence="1" id="KW-0472">Membrane</keyword>
<keyword evidence="1" id="KW-1133">Transmembrane helix</keyword>
<evidence type="ECO:0000313" key="3">
    <source>
        <dbReference type="EMBL" id="MFN2974303.1"/>
    </source>
</evidence>
<feature type="transmembrane region" description="Helical" evidence="1">
    <location>
        <begin position="203"/>
        <end position="233"/>
    </location>
</feature>
<feature type="domain" description="Acyltransferase 3" evidence="2">
    <location>
        <begin position="16"/>
        <end position="355"/>
    </location>
</feature>
<feature type="transmembrane region" description="Helical" evidence="1">
    <location>
        <begin position="171"/>
        <end position="191"/>
    </location>
</feature>
<name>A0ABW9KGK6_9BACT</name>
<keyword evidence="4" id="KW-1185">Reference proteome</keyword>
<comment type="caution">
    <text evidence="3">The sequence shown here is derived from an EMBL/GenBank/DDBJ whole genome shotgun (WGS) entry which is preliminary data.</text>
</comment>
<keyword evidence="1" id="KW-0812">Transmembrane</keyword>
<proteinExistence type="predicted"/>
<dbReference type="InterPro" id="IPR002656">
    <property type="entry name" value="Acyl_transf_3_dom"/>
</dbReference>
<dbReference type="InterPro" id="IPR050879">
    <property type="entry name" value="Acyltransferase_3"/>
</dbReference>
<feature type="transmembrane region" description="Helical" evidence="1">
    <location>
        <begin position="101"/>
        <end position="124"/>
    </location>
</feature>
<feature type="transmembrane region" description="Helical" evidence="1">
    <location>
        <begin position="308"/>
        <end position="329"/>
    </location>
</feature>
<organism evidence="3 4">
    <name type="scientific">Terriglobus aquaticus</name>
    <dbReference type="NCBI Taxonomy" id="940139"/>
    <lineage>
        <taxon>Bacteria</taxon>
        <taxon>Pseudomonadati</taxon>
        <taxon>Acidobacteriota</taxon>
        <taxon>Terriglobia</taxon>
        <taxon>Terriglobales</taxon>
        <taxon>Acidobacteriaceae</taxon>
        <taxon>Terriglobus</taxon>
    </lineage>
</organism>
<sequence length="381" mass="43021">MTRTPRFTDTQASVLLDLVRGLAAVFVLLEHWRNILFVDFRDVAAHRVLWAPAYVVSSCGVAAVMLFFVLSGYLVGGSAMRMFRQGTWSWREYLLHRFVRLWIVLLPALLLCALFDTVGLHLPFAQALYHGLSDDHVILDVTAHRSVSIFLGNLFFVQTIRVPTFGSAGSLWSLANEFWYYLLFPAVLLVFRRSTGLLARVGYALLIVAIFKFVGWGIGLSAAVWAMGALLAWLPAPRWPARLGAVIRWSAAVLYLLPFLTFKRWTVGVNLSNFSLGVLTTLLLWTMLSANSAATGHAWERFARWLSSFSFTLYLVHIPLCTLLAAWFVRQGRFQPGLRSLPIAMGILLILITVAALLARVTEYRTNEARLWIQRRIFRTA</sequence>
<feature type="transmembrane region" description="Helical" evidence="1">
    <location>
        <begin position="239"/>
        <end position="260"/>
    </location>
</feature>
<protein>
    <submittedName>
        <fullName evidence="3">Acyltransferase family protein</fullName>
        <ecNumber evidence="3">2.3.-.-</ecNumber>
    </submittedName>
</protein>
<feature type="transmembrane region" description="Helical" evidence="1">
    <location>
        <begin position="12"/>
        <end position="29"/>
    </location>
</feature>
<dbReference type="RefSeq" id="WP_263414129.1">
    <property type="nucleotide sequence ID" value="NZ_BAABBH010000001.1"/>
</dbReference>
<keyword evidence="3" id="KW-0808">Transferase</keyword>
<dbReference type="Pfam" id="PF01757">
    <property type="entry name" value="Acyl_transf_3"/>
    <property type="match status" value="1"/>
</dbReference>
<feature type="transmembrane region" description="Helical" evidence="1">
    <location>
        <begin position="341"/>
        <end position="361"/>
    </location>
</feature>
<gene>
    <name evidence="3" type="ORF">ACK2TP_00865</name>
</gene>
<dbReference type="EMBL" id="JBJYXY010000001">
    <property type="protein sequence ID" value="MFN2974303.1"/>
    <property type="molecule type" value="Genomic_DNA"/>
</dbReference>
<feature type="transmembrane region" description="Helical" evidence="1">
    <location>
        <begin position="267"/>
        <end position="288"/>
    </location>
</feature>
<dbReference type="Proteomes" id="UP001634747">
    <property type="component" value="Unassembled WGS sequence"/>
</dbReference>
<evidence type="ECO:0000259" key="2">
    <source>
        <dbReference type="Pfam" id="PF01757"/>
    </source>
</evidence>
<dbReference type="PANTHER" id="PTHR23028">
    <property type="entry name" value="ACETYLTRANSFERASE"/>
    <property type="match status" value="1"/>
</dbReference>
<dbReference type="EC" id="2.3.-.-" evidence="3"/>
<evidence type="ECO:0000256" key="1">
    <source>
        <dbReference type="SAM" id="Phobius"/>
    </source>
</evidence>
<keyword evidence="3" id="KW-0012">Acyltransferase</keyword>
<accession>A0ABW9KGK6</accession>
<evidence type="ECO:0000313" key="4">
    <source>
        <dbReference type="Proteomes" id="UP001634747"/>
    </source>
</evidence>